<dbReference type="Gene3D" id="1.10.10.10">
    <property type="entry name" value="Winged helix-like DNA-binding domain superfamily/Winged helix DNA-binding domain"/>
    <property type="match status" value="1"/>
</dbReference>
<protein>
    <submittedName>
        <fullName evidence="2">DNA-binding MarR family transcriptional regulator</fullName>
    </submittedName>
</protein>
<reference evidence="2 3" key="1">
    <citation type="submission" date="2018-02" db="EMBL/GenBank/DDBJ databases">
        <title>Genomic Encyclopedia of Archaeal and Bacterial Type Strains, Phase II (KMG-II): from individual species to whole genera.</title>
        <authorList>
            <person name="Goeker M."/>
        </authorList>
    </citation>
    <scope>NUCLEOTIDE SEQUENCE [LARGE SCALE GENOMIC DNA]</scope>
    <source>
        <strain evidence="2 3">YU 961-1</strain>
    </source>
</reference>
<keyword evidence="3" id="KW-1185">Reference proteome</keyword>
<dbReference type="SMART" id="SM00347">
    <property type="entry name" value="HTH_MARR"/>
    <property type="match status" value="1"/>
</dbReference>
<comment type="caution">
    <text evidence="2">The sequence shown here is derived from an EMBL/GenBank/DDBJ whole genome shotgun (WGS) entry which is preliminary data.</text>
</comment>
<feature type="domain" description="HTH marR-type" evidence="1">
    <location>
        <begin position="29"/>
        <end position="131"/>
    </location>
</feature>
<dbReference type="AlphaFoldDB" id="A0A2S6H1J1"/>
<dbReference type="OrthoDB" id="8129006at2"/>
<dbReference type="GO" id="GO:0003700">
    <property type="term" value="F:DNA-binding transcription factor activity"/>
    <property type="evidence" value="ECO:0007669"/>
    <property type="project" value="InterPro"/>
</dbReference>
<dbReference type="EMBL" id="PTIX01000001">
    <property type="protein sequence ID" value="PPK71290.1"/>
    <property type="molecule type" value="Genomic_DNA"/>
</dbReference>
<dbReference type="InterPro" id="IPR036390">
    <property type="entry name" value="WH_DNA-bd_sf"/>
</dbReference>
<dbReference type="GO" id="GO:0006950">
    <property type="term" value="P:response to stress"/>
    <property type="evidence" value="ECO:0007669"/>
    <property type="project" value="TreeGrafter"/>
</dbReference>
<evidence type="ECO:0000313" key="3">
    <source>
        <dbReference type="Proteomes" id="UP000239203"/>
    </source>
</evidence>
<dbReference type="SUPFAM" id="SSF46785">
    <property type="entry name" value="Winged helix' DNA-binding domain"/>
    <property type="match status" value="1"/>
</dbReference>
<dbReference type="RefSeq" id="WP_104476385.1">
    <property type="nucleotide sequence ID" value="NZ_CP154825.1"/>
</dbReference>
<dbReference type="Proteomes" id="UP000239203">
    <property type="component" value="Unassembled WGS sequence"/>
</dbReference>
<evidence type="ECO:0000313" key="2">
    <source>
        <dbReference type="EMBL" id="PPK71290.1"/>
    </source>
</evidence>
<proteinExistence type="predicted"/>
<dbReference type="PANTHER" id="PTHR33164:SF106">
    <property type="entry name" value="TRANSCRIPTIONAL REGULATORY PROTEIN"/>
    <property type="match status" value="1"/>
</dbReference>
<evidence type="ECO:0000259" key="1">
    <source>
        <dbReference type="SMART" id="SM00347"/>
    </source>
</evidence>
<dbReference type="PANTHER" id="PTHR33164">
    <property type="entry name" value="TRANSCRIPTIONAL REGULATOR, MARR FAMILY"/>
    <property type="match status" value="1"/>
</dbReference>
<gene>
    <name evidence="2" type="ORF">CLV40_101479</name>
</gene>
<dbReference type="InterPro" id="IPR039422">
    <property type="entry name" value="MarR/SlyA-like"/>
</dbReference>
<name>A0A2S6H1J1_9PSEU</name>
<dbReference type="InterPro" id="IPR036388">
    <property type="entry name" value="WH-like_DNA-bd_sf"/>
</dbReference>
<accession>A0A2S6H1J1</accession>
<dbReference type="InterPro" id="IPR000835">
    <property type="entry name" value="HTH_MarR-typ"/>
</dbReference>
<dbReference type="Pfam" id="PF01047">
    <property type="entry name" value="MarR"/>
    <property type="match status" value="1"/>
</dbReference>
<organism evidence="2 3">
    <name type="scientific">Actinokineospora auranticolor</name>
    <dbReference type="NCBI Taxonomy" id="155976"/>
    <lineage>
        <taxon>Bacteria</taxon>
        <taxon>Bacillati</taxon>
        <taxon>Actinomycetota</taxon>
        <taxon>Actinomycetes</taxon>
        <taxon>Pseudonocardiales</taxon>
        <taxon>Pseudonocardiaceae</taxon>
        <taxon>Actinokineospora</taxon>
    </lineage>
</organism>
<keyword evidence="2" id="KW-0238">DNA-binding</keyword>
<dbReference type="GO" id="GO:0003677">
    <property type="term" value="F:DNA binding"/>
    <property type="evidence" value="ECO:0007669"/>
    <property type="project" value="UniProtKB-KW"/>
</dbReference>
<sequence length="155" mass="16964">MLTSPTDLVDALRAEHRLAANHAVLFHAAVASRAGIHVTDVHCLAVLDNEGPMPAGHLATRMGLSRGGAITAVVDRMEKAGFVRRQRDTADRRKVLVELVPDGAYAHLRAVFDELGTAYAALVAGYPVEQQALLLDFARRANEIMRHRTEQTRVH</sequence>